<feature type="compositionally biased region" description="Acidic residues" evidence="1">
    <location>
        <begin position="136"/>
        <end position="147"/>
    </location>
</feature>
<protein>
    <submittedName>
        <fullName evidence="3">Uncharacterized protein</fullName>
    </submittedName>
</protein>
<proteinExistence type="predicted"/>
<keyword evidence="2" id="KW-0472">Membrane</keyword>
<evidence type="ECO:0000313" key="3">
    <source>
        <dbReference type="EMBL" id="XAH72449.1"/>
    </source>
</evidence>
<organism evidence="3 4">
    <name type="scientific">Kineothrix sedimenti</name>
    <dbReference type="NCBI Taxonomy" id="3123317"/>
    <lineage>
        <taxon>Bacteria</taxon>
        <taxon>Bacillati</taxon>
        <taxon>Bacillota</taxon>
        <taxon>Clostridia</taxon>
        <taxon>Lachnospirales</taxon>
        <taxon>Lachnospiraceae</taxon>
        <taxon>Kineothrix</taxon>
    </lineage>
</organism>
<reference evidence="3 4" key="1">
    <citation type="submission" date="2024-02" db="EMBL/GenBank/DDBJ databases">
        <title>Bacterial strain from lacustrine sediment.</title>
        <authorList>
            <person name="Petit C."/>
            <person name="Fadhlaoui K."/>
        </authorList>
    </citation>
    <scope>NUCLEOTIDE SEQUENCE [LARGE SCALE GENOMIC DNA]</scope>
    <source>
        <strain evidence="3 4">IPX-CK</strain>
    </source>
</reference>
<feature type="region of interest" description="Disordered" evidence="1">
    <location>
        <begin position="1"/>
        <end position="47"/>
    </location>
</feature>
<keyword evidence="2" id="KW-0812">Transmembrane</keyword>
<feature type="transmembrane region" description="Helical" evidence="2">
    <location>
        <begin position="369"/>
        <end position="390"/>
    </location>
</feature>
<keyword evidence="2" id="KW-1133">Transmembrane helix</keyword>
<dbReference type="RefSeq" id="WP_342756065.1">
    <property type="nucleotide sequence ID" value="NZ_CP146256.1"/>
</dbReference>
<gene>
    <name evidence="3" type="ORF">V6984_13055</name>
</gene>
<feature type="compositionally biased region" description="Polar residues" evidence="1">
    <location>
        <begin position="614"/>
        <end position="624"/>
    </location>
</feature>
<evidence type="ECO:0000313" key="4">
    <source>
        <dbReference type="Proteomes" id="UP001451571"/>
    </source>
</evidence>
<feature type="region of interest" description="Disordered" evidence="1">
    <location>
        <begin position="136"/>
        <end position="164"/>
    </location>
</feature>
<dbReference type="EMBL" id="CP146256">
    <property type="protein sequence ID" value="XAH72449.1"/>
    <property type="molecule type" value="Genomic_DNA"/>
</dbReference>
<feature type="compositionally biased region" description="Polar residues" evidence="1">
    <location>
        <begin position="568"/>
        <end position="577"/>
    </location>
</feature>
<feature type="region of interest" description="Disordered" evidence="1">
    <location>
        <begin position="275"/>
        <end position="358"/>
    </location>
</feature>
<keyword evidence="4" id="KW-1185">Reference proteome</keyword>
<sequence length="639" mass="70576">MSSDEEFLDDLLKSIMENEDNPSGAEDEADTEAMTEDTQENAPTDGDLVVEDDFFLNDFAIQEPDIDDIDMEHMNLEEDSEEEVDIDSSDVSDILSADEISAMFTGIEEAPNEEGIEESEVSFGENSFIEGADEGEMFGGEEADNPDAADVNLNGIGPLLGDDNEEMEADDMLALLESMSAEMGEEEALAAGAVPVVAEEASEEGGKKKKGGFSKFFGKKKKVEEEKASDEKEFDAIEVEPTEESEDDSAWASIGESVKKKQGFFAKALSFLTESDEDANEAEKLKTTHGINPSDENRNILEELDAEDRKKKKKKAKGKKEEASEDGEADDKKEKEKKKKEKKPKPVKEEAAEPVSFKKPRKRVSGKNIVIITALCLTLSALIIVIVSVVPDFFEKRTARAAYYKADYAQSYDLLYGKKLEESDTIIYNKSKIIMSLNRKLSSYHNYMSMGKEVEALDALMMGVEKYPEIITEAKDYNATQEVDAVYSTILNILSDKYDLSEAVAKVIIDYDDLTYTRKLESIVYKTPFILPEEEESNEAVSADILPEEQDIIEESALPEQAPAVQEVSDSSDSDFSNEVAPDEEQQPSDTADSAQNINDSTVQEQAGEIPAQITESSGSQGQLIQGVKQPLEFQINGN</sequence>
<evidence type="ECO:0000256" key="2">
    <source>
        <dbReference type="SAM" id="Phobius"/>
    </source>
</evidence>
<name>A0ABZ3ESZ8_9FIRM</name>
<feature type="region of interest" description="Disordered" evidence="1">
    <location>
        <begin position="557"/>
        <end position="639"/>
    </location>
</feature>
<feature type="compositionally biased region" description="Acidic residues" evidence="1">
    <location>
        <begin position="236"/>
        <end position="249"/>
    </location>
</feature>
<feature type="compositionally biased region" description="Polar residues" evidence="1">
    <location>
        <begin position="588"/>
        <end position="605"/>
    </location>
</feature>
<feature type="compositionally biased region" description="Acidic residues" evidence="1">
    <location>
        <begin position="17"/>
        <end position="39"/>
    </location>
</feature>
<evidence type="ECO:0000256" key="1">
    <source>
        <dbReference type="SAM" id="MobiDB-lite"/>
    </source>
</evidence>
<accession>A0ABZ3ESZ8</accession>
<dbReference type="Proteomes" id="UP001451571">
    <property type="component" value="Chromosome"/>
</dbReference>
<feature type="region of interest" description="Disordered" evidence="1">
    <location>
        <begin position="221"/>
        <end position="251"/>
    </location>
</feature>
<feature type="compositionally biased region" description="Basic and acidic residues" evidence="1">
    <location>
        <begin position="222"/>
        <end position="235"/>
    </location>
</feature>